<keyword evidence="2" id="KW-1185">Reference proteome</keyword>
<protein>
    <submittedName>
        <fullName evidence="1">Uncharacterized protein</fullName>
    </submittedName>
</protein>
<proteinExistence type="predicted"/>
<dbReference type="KEGG" id="xcl:G4Z02_04855"/>
<evidence type="ECO:0000313" key="2">
    <source>
        <dbReference type="Proteomes" id="UP000514720"/>
    </source>
</evidence>
<name>A0A7L7KTJ8_9MOLU</name>
<accession>A0A7L7KTJ8</accession>
<sequence length="95" mass="11666">MTFKNQYRLEIEGIIETINEYAIEHFIRSYTKQLRQLQLPNDLEMIQVIIDRLVHWYQEHIDDIEQSRFIANKKEHHISYELLIEFQEKLKSYVG</sequence>
<evidence type="ECO:0000313" key="1">
    <source>
        <dbReference type="EMBL" id="QMS85098.1"/>
    </source>
</evidence>
<dbReference type="Proteomes" id="UP000514720">
    <property type="component" value="Chromosome"/>
</dbReference>
<dbReference type="AlphaFoldDB" id="A0A7L7KTJ8"/>
<dbReference type="RefSeq" id="WP_258876869.1">
    <property type="nucleotide sequence ID" value="NZ_CP048914.1"/>
</dbReference>
<dbReference type="EMBL" id="CP048914">
    <property type="protein sequence ID" value="QMS85098.1"/>
    <property type="molecule type" value="Genomic_DNA"/>
</dbReference>
<reference evidence="1 2" key="1">
    <citation type="submission" date="2020-02" db="EMBL/GenBank/DDBJ databases">
        <authorList>
            <person name="Zheng R.K."/>
            <person name="Sun C.M."/>
        </authorList>
    </citation>
    <scope>NUCLEOTIDE SEQUENCE [LARGE SCALE GENOMIC DNA]</scope>
    <source>
        <strain evidence="2">zrk13</strain>
    </source>
</reference>
<organism evidence="1 2">
    <name type="scientific">Candidatus Xianfuyuplasma coldseepsis</name>
    <dbReference type="NCBI Taxonomy" id="2782163"/>
    <lineage>
        <taxon>Bacteria</taxon>
        <taxon>Bacillati</taxon>
        <taxon>Mycoplasmatota</taxon>
        <taxon>Mollicutes</taxon>
        <taxon>Candidatus Izemoplasmatales</taxon>
        <taxon>Candidatus Izemoplasmataceae</taxon>
        <taxon>Candidatus Xianfuyuplasma</taxon>
    </lineage>
</organism>
<gene>
    <name evidence="1" type="ORF">G4Z02_04855</name>
</gene>